<evidence type="ECO:0000313" key="11">
    <source>
        <dbReference type="Proteomes" id="UP000603627"/>
    </source>
</evidence>
<dbReference type="Proteomes" id="UP000603627">
    <property type="component" value="Unassembled WGS sequence"/>
</dbReference>
<dbReference type="PANTHER" id="PTHR22996">
    <property type="entry name" value="MAHOGUNIN"/>
    <property type="match status" value="1"/>
</dbReference>
<keyword evidence="11" id="KW-1185">Reference proteome</keyword>
<comment type="function">
    <text evidence="7">E3 ubiquitin ligase.</text>
</comment>
<keyword evidence="6 7" id="KW-0862">Zinc</keyword>
<feature type="region of interest" description="Disordered" evidence="8">
    <location>
        <begin position="363"/>
        <end position="505"/>
    </location>
</feature>
<dbReference type="GO" id="GO:0061630">
    <property type="term" value="F:ubiquitin protein ligase activity"/>
    <property type="evidence" value="ECO:0007669"/>
    <property type="project" value="UniProtKB-UniRule"/>
</dbReference>
<keyword evidence="2 7" id="KW-0808">Transferase</keyword>
<accession>A0A852ABM3</accession>
<feature type="compositionally biased region" description="Low complexity" evidence="8">
    <location>
        <begin position="395"/>
        <end position="417"/>
    </location>
</feature>
<dbReference type="GO" id="GO:0016567">
    <property type="term" value="P:protein ubiquitination"/>
    <property type="evidence" value="ECO:0007669"/>
    <property type="project" value="UniProtKB-UniRule"/>
</dbReference>
<evidence type="ECO:0000256" key="3">
    <source>
        <dbReference type="ARBA" id="ARBA00022723"/>
    </source>
</evidence>
<feature type="compositionally biased region" description="Low complexity" evidence="8">
    <location>
        <begin position="449"/>
        <end position="459"/>
    </location>
</feature>
<keyword evidence="5 7" id="KW-0833">Ubl conjugation pathway</keyword>
<evidence type="ECO:0000256" key="8">
    <source>
        <dbReference type="SAM" id="MobiDB-lite"/>
    </source>
</evidence>
<dbReference type="GO" id="GO:0016874">
    <property type="term" value="F:ligase activity"/>
    <property type="evidence" value="ECO:0007669"/>
    <property type="project" value="UniProtKB-KW"/>
</dbReference>
<dbReference type="Pfam" id="PF26192">
    <property type="entry name" value="RNF157-like_N"/>
    <property type="match status" value="1"/>
</dbReference>
<dbReference type="PANTHER" id="PTHR22996:SF1">
    <property type="entry name" value="E3 UBIQUITIN LIGASE RNF157"/>
    <property type="match status" value="1"/>
</dbReference>
<evidence type="ECO:0000256" key="2">
    <source>
        <dbReference type="ARBA" id="ARBA00022679"/>
    </source>
</evidence>
<keyword evidence="4 7" id="KW-0863">Zinc-finger</keyword>
<dbReference type="GO" id="GO:0005737">
    <property type="term" value="C:cytoplasm"/>
    <property type="evidence" value="ECO:0007669"/>
    <property type="project" value="UniProtKB-SubCell"/>
</dbReference>
<dbReference type="InterPro" id="IPR058981">
    <property type="entry name" value="MGRN1/RNF157-like_N"/>
</dbReference>
<dbReference type="EMBL" id="WBNL01001413">
    <property type="protein sequence ID" value="NXE70147.1"/>
    <property type="molecule type" value="Genomic_DNA"/>
</dbReference>
<name>A0A852ABM3_CALOR</name>
<feature type="compositionally biased region" description="Polar residues" evidence="8">
    <location>
        <begin position="363"/>
        <end position="390"/>
    </location>
</feature>
<evidence type="ECO:0000313" key="10">
    <source>
        <dbReference type="EMBL" id="NXE70147.1"/>
    </source>
</evidence>
<proteinExistence type="predicted"/>
<keyword evidence="3 7" id="KW-0479">Metal-binding</keyword>
<comment type="catalytic activity">
    <reaction evidence="1 7">
        <text>S-ubiquitinyl-[E2 ubiquitin-conjugating enzyme]-L-cysteine + [acceptor protein]-L-lysine = [E2 ubiquitin-conjugating enzyme]-L-cysteine + N(6)-ubiquitinyl-[acceptor protein]-L-lysine.</text>
        <dbReference type="EC" id="2.3.2.27"/>
    </reaction>
</comment>
<protein>
    <recommendedName>
        <fullName evidence="7">E3 ubiquitin-protein ligase</fullName>
        <ecNumber evidence="7">2.3.2.27</ecNumber>
    </recommendedName>
    <alternativeName>
        <fullName evidence="7">RING-type E3 ubiquitin transferase</fullName>
    </alternativeName>
</protein>
<comment type="caution">
    <text evidence="10">The sequence shown here is derived from an EMBL/GenBank/DDBJ whole genome shotgun (WGS) entry which is preliminary data.</text>
</comment>
<dbReference type="GO" id="GO:0008270">
    <property type="term" value="F:zinc ion binding"/>
    <property type="evidence" value="ECO:0007669"/>
    <property type="project" value="UniProtKB-KW"/>
</dbReference>
<feature type="non-terminal residue" evidence="10">
    <location>
        <position position="567"/>
    </location>
</feature>
<evidence type="ECO:0000256" key="6">
    <source>
        <dbReference type="ARBA" id="ARBA00022833"/>
    </source>
</evidence>
<feature type="compositionally biased region" description="Basic and acidic residues" evidence="8">
    <location>
        <begin position="478"/>
        <end position="487"/>
    </location>
</feature>
<feature type="non-terminal residue" evidence="10">
    <location>
        <position position="1"/>
    </location>
</feature>
<evidence type="ECO:0000256" key="1">
    <source>
        <dbReference type="ARBA" id="ARBA00000900"/>
    </source>
</evidence>
<evidence type="ECO:0000256" key="5">
    <source>
        <dbReference type="ARBA" id="ARBA00022786"/>
    </source>
</evidence>
<reference evidence="10" key="1">
    <citation type="submission" date="2019-09" db="EMBL/GenBank/DDBJ databases">
        <title>Bird 10,000 Genomes (B10K) Project - Family phase.</title>
        <authorList>
            <person name="Zhang G."/>
        </authorList>
    </citation>
    <scope>NUCLEOTIDE SEQUENCE</scope>
    <source>
        <strain evidence="10">B10K-DU-015-28</strain>
        <tissue evidence="10">Muscle</tissue>
    </source>
</reference>
<feature type="domain" description="MGRN1/RNF157-like N-terminal" evidence="9">
    <location>
        <begin position="84"/>
        <end position="182"/>
    </location>
</feature>
<feature type="compositionally biased region" description="Acidic residues" evidence="8">
    <location>
        <begin position="433"/>
        <end position="446"/>
    </location>
</feature>
<gene>
    <name evidence="10" type="primary">Rnf157</name>
    <name evidence="10" type="ORF">CALORN_R04150</name>
</gene>
<evidence type="ECO:0000256" key="4">
    <source>
        <dbReference type="ARBA" id="ARBA00022771"/>
    </source>
</evidence>
<keyword evidence="10" id="KW-0436">Ligase</keyword>
<sequence>APLGSAARCALLSGSYFANHFIMGGEKFDSTHPEGYLFGENSDLNFLGNRPVVFPYAAPPPQEPVKTLRSLINIRKDTLRLVNYTPRDNSLQSETVHYKRGVCQQFCVPSHTIDPSEWSEEELGFDLDREVYPMVVQAVVDEGEEHSGHCHVLLATFEKHSDGTFCVKPLKQKQVVDGVSYLLQEIYGIENKYNTQDSKVGACTPCLHPRGLPSSLFPSPSTGLATETRSLSFQCLIFTPPFFPAAPAFRALLQIRAMRKKLGPLSPTSFNPIIAAQSSDSEEHSVSACLKEGPWPLPPGWGGLGIHVFEGGLGPERLSGVAPPGSSSICENAWRRWAIHAEYPPSHLSHGLLFQECGATPESENLTLSSSGAIDQSSCTGTPLSSTISSPEEPVSSSLAQSVMSMASSQSQHSQLSTDTVSSMSGSYIAPGTEEEEEEEEEEEGDMLPSPAAASATASDGESTPVESLDLNFVSISAEERDAERKGPSSPSPSAKGGRGGNCLNSLPGPRTGAFLGLSCDNNNDMGIAHVRALDNKLCSEACLPGEWPSAEHELGVGGTVPLFPAS</sequence>
<dbReference type="EC" id="2.3.2.27" evidence="7"/>
<keyword evidence="7" id="KW-0963">Cytoplasm</keyword>
<comment type="subcellular location">
    <subcellularLocation>
        <location evidence="7">Cytoplasm</location>
    </subcellularLocation>
</comment>
<dbReference type="InterPro" id="IPR045194">
    <property type="entry name" value="MGRN1/RNF157-like"/>
</dbReference>
<dbReference type="AlphaFoldDB" id="A0A852ABM3"/>
<organism evidence="10 11">
    <name type="scientific">Calcarius ornatus</name>
    <name type="common">Chestnut-collared longspur</name>
    <dbReference type="NCBI Taxonomy" id="198940"/>
    <lineage>
        <taxon>Eukaryota</taxon>
        <taxon>Metazoa</taxon>
        <taxon>Chordata</taxon>
        <taxon>Craniata</taxon>
        <taxon>Vertebrata</taxon>
        <taxon>Euteleostomi</taxon>
        <taxon>Archelosauria</taxon>
        <taxon>Archosauria</taxon>
        <taxon>Dinosauria</taxon>
        <taxon>Saurischia</taxon>
        <taxon>Theropoda</taxon>
        <taxon>Coelurosauria</taxon>
        <taxon>Aves</taxon>
        <taxon>Neognathae</taxon>
        <taxon>Neoaves</taxon>
        <taxon>Telluraves</taxon>
        <taxon>Australaves</taxon>
        <taxon>Passeriformes</taxon>
        <taxon>Passeroidea</taxon>
        <taxon>Fringillidae</taxon>
        <taxon>Emberizinae</taxon>
        <taxon>Emberizini</taxon>
        <taxon>Calcarius</taxon>
    </lineage>
</organism>
<evidence type="ECO:0000256" key="7">
    <source>
        <dbReference type="RuleBase" id="RU369081"/>
    </source>
</evidence>
<evidence type="ECO:0000259" key="9">
    <source>
        <dbReference type="Pfam" id="PF26192"/>
    </source>
</evidence>